<dbReference type="Proteomes" id="UP000322283">
    <property type="component" value="Unassembled WGS sequence"/>
</dbReference>
<keyword evidence="4" id="KW-1185">Reference proteome</keyword>
<dbReference type="AlphaFoldDB" id="A0AAC9MVC5"/>
<gene>
    <name evidence="1" type="ORF">Maut_02277</name>
    <name evidence="2" type="ORF">MTAT_20500</name>
</gene>
<sequence>MPDSIDIIPPKSGVVLRDNSDYRFYGYHELFPKPQGVLPAQLTVDGTSIKVVLNTALEPNCEYIVVAKDLKGVDGAALDAPVVTVFLGPLKPFYCTVHDVLQEMGQLAPAFGQMSVALAIRNASKRADYLSPNKIDAVNIPYAVSQFVRYRAAYDLLTNFYLDKVAQAGQSYQLDKLHVAYNRPYLDELTKKIKEEMDMWEVAFRGKPKAKAVVRGGAYNPITSRNF</sequence>
<evidence type="ECO:0000313" key="2">
    <source>
        <dbReference type="EMBL" id="TYL12808.1"/>
    </source>
</evidence>
<dbReference type="Proteomes" id="UP000094598">
    <property type="component" value="Chromosome"/>
</dbReference>
<protein>
    <submittedName>
        <fullName evidence="1">Uncharacterized protein</fullName>
    </submittedName>
</protein>
<name>A0AAC9MVC5_NEOTH</name>
<evidence type="ECO:0000313" key="1">
    <source>
        <dbReference type="EMBL" id="AOQ24705.1"/>
    </source>
</evidence>
<organism evidence="1 3">
    <name type="scientific">Neomoorella thermoacetica</name>
    <name type="common">Clostridium thermoaceticum</name>
    <dbReference type="NCBI Taxonomy" id="1525"/>
    <lineage>
        <taxon>Bacteria</taxon>
        <taxon>Bacillati</taxon>
        <taxon>Bacillota</taxon>
        <taxon>Clostridia</taxon>
        <taxon>Neomoorellales</taxon>
        <taxon>Neomoorellaceae</taxon>
        <taxon>Neomoorella</taxon>
    </lineage>
</organism>
<reference evidence="1 3" key="1">
    <citation type="submission" date="2016-08" db="EMBL/GenBank/DDBJ databases">
        <title>Moorella thermoacetica DSM 103132.</title>
        <authorList>
            <person name="Jendresen C.B."/>
            <person name="Redl S.M."/>
            <person name="Jensen T.O."/>
            <person name="Nielsen A.T."/>
        </authorList>
    </citation>
    <scope>NUCLEOTIDE SEQUENCE [LARGE SCALE GENOMIC DNA]</scope>
    <source>
        <strain evidence="1 3">DSM 103132</strain>
    </source>
</reference>
<evidence type="ECO:0000313" key="3">
    <source>
        <dbReference type="Proteomes" id="UP000094598"/>
    </source>
</evidence>
<dbReference type="EMBL" id="CP017019">
    <property type="protein sequence ID" value="AOQ24705.1"/>
    <property type="molecule type" value="Genomic_DNA"/>
</dbReference>
<proteinExistence type="predicted"/>
<dbReference type="RefSeq" id="WP_069590503.1">
    <property type="nucleotide sequence ID" value="NZ_CP017019.1"/>
</dbReference>
<accession>A0AAC9MVC5</accession>
<reference evidence="2 4" key="2">
    <citation type="submission" date="2019-05" db="EMBL/GenBank/DDBJ databases">
        <title>Genome sequence of Moorella thermoacetica ATCC 33924.</title>
        <authorList>
            <person name="Poehlein A."/>
            <person name="Bengelsdorf F.R."/>
            <person name="Duerre P."/>
            <person name="Daniel R."/>
        </authorList>
    </citation>
    <scope>NUCLEOTIDE SEQUENCE [LARGE SCALE GENOMIC DNA]</scope>
    <source>
        <strain evidence="2 4">ATCC 33924</strain>
    </source>
</reference>
<evidence type="ECO:0000313" key="4">
    <source>
        <dbReference type="Proteomes" id="UP000322283"/>
    </source>
</evidence>
<dbReference type="EMBL" id="VCDX01000006">
    <property type="protein sequence ID" value="TYL12808.1"/>
    <property type="molecule type" value="Genomic_DNA"/>
</dbReference>